<keyword evidence="4 6" id="KW-0808">Transferase</keyword>
<protein>
    <recommendedName>
        <fullName evidence="6">Ribosomal RNA small subunit methyltransferase G</fullName>
        <ecNumber evidence="6">2.1.1.170</ecNumber>
    </recommendedName>
    <alternativeName>
        <fullName evidence="6">16S rRNA 7-methylguanosine methyltransferase</fullName>
        <shortName evidence="6">16S rRNA m7G methyltransferase</shortName>
    </alternativeName>
</protein>
<evidence type="ECO:0000256" key="1">
    <source>
        <dbReference type="ARBA" id="ARBA00022490"/>
    </source>
</evidence>
<dbReference type="PIRSF" id="PIRSF003078">
    <property type="entry name" value="GidB"/>
    <property type="match status" value="1"/>
</dbReference>
<dbReference type="EMBL" id="FZNM01000002">
    <property type="protein sequence ID" value="SNR33341.1"/>
    <property type="molecule type" value="Genomic_DNA"/>
</dbReference>
<evidence type="ECO:0000313" key="9">
    <source>
        <dbReference type="Proteomes" id="UP000292859"/>
    </source>
</evidence>
<feature type="binding site" evidence="6">
    <location>
        <position position="129"/>
    </location>
    <ligand>
        <name>S-adenosyl-L-methionine</name>
        <dbReference type="ChEBI" id="CHEBI:59789"/>
    </ligand>
</feature>
<proteinExistence type="inferred from homology"/>
<name>A0A238VGL5_9RHOB</name>
<organism evidence="7">
    <name type="scientific">Paracoccus sediminis</name>
    <dbReference type="NCBI Taxonomy" id="1214787"/>
    <lineage>
        <taxon>Bacteria</taxon>
        <taxon>Pseudomonadati</taxon>
        <taxon>Pseudomonadota</taxon>
        <taxon>Alphaproteobacteria</taxon>
        <taxon>Rhodobacterales</taxon>
        <taxon>Paracoccaceae</taxon>
        <taxon>Paracoccus</taxon>
    </lineage>
</organism>
<keyword evidence="2 6" id="KW-0698">rRNA processing</keyword>
<keyword evidence="1 6" id="KW-0963">Cytoplasm</keyword>
<dbReference type="HAMAP" id="MF_00074">
    <property type="entry name" value="16SrRNA_methyltr_G"/>
    <property type="match status" value="1"/>
</dbReference>
<dbReference type="EMBL" id="SIRL01000002">
    <property type="protein sequence ID" value="TBN52063.1"/>
    <property type="molecule type" value="Genomic_DNA"/>
</dbReference>
<reference evidence="7" key="1">
    <citation type="submission" date="2017-06" db="EMBL/GenBank/DDBJ databases">
        <authorList>
            <person name="Kim H.J."/>
            <person name="Triplett B.A."/>
        </authorList>
    </citation>
    <scope>NUCLEOTIDE SEQUENCE [LARGE SCALE GENOMIC DNA]</scope>
    <source>
        <strain evidence="7">DSM 26170</strain>
    </source>
</reference>
<comment type="subcellular location">
    <subcellularLocation>
        <location evidence="6">Cytoplasm</location>
    </subcellularLocation>
</comment>
<keyword evidence="5 6" id="KW-0949">S-adenosyl-L-methionine</keyword>
<dbReference type="Proteomes" id="UP000292859">
    <property type="component" value="Unassembled WGS sequence"/>
</dbReference>
<feature type="binding site" evidence="6">
    <location>
        <position position="62"/>
    </location>
    <ligand>
        <name>S-adenosyl-L-methionine</name>
        <dbReference type="ChEBI" id="CHEBI:59789"/>
    </ligand>
</feature>
<dbReference type="Gene3D" id="3.40.50.150">
    <property type="entry name" value="Vaccinia Virus protein VP39"/>
    <property type="match status" value="1"/>
</dbReference>
<evidence type="ECO:0000313" key="7">
    <source>
        <dbReference type="EMBL" id="SNR33341.1"/>
    </source>
</evidence>
<gene>
    <name evidence="6 8" type="primary">rsmG</name>
    <name evidence="8" type="ORF">EYF88_03985</name>
    <name evidence="7" type="ORF">SAMN06265378_102171</name>
</gene>
<dbReference type="NCBIfam" id="TIGR00138">
    <property type="entry name" value="rsmG_gidB"/>
    <property type="match status" value="1"/>
</dbReference>
<feature type="binding site" evidence="6">
    <location>
        <position position="67"/>
    </location>
    <ligand>
        <name>S-adenosyl-L-methionine</name>
        <dbReference type="ChEBI" id="CHEBI:59789"/>
    </ligand>
</feature>
<comment type="function">
    <text evidence="6">Specifically methylates the N7 position of guanine in position 527 of 16S rRNA.</text>
</comment>
<evidence type="ECO:0000256" key="4">
    <source>
        <dbReference type="ARBA" id="ARBA00022679"/>
    </source>
</evidence>
<evidence type="ECO:0000313" key="8">
    <source>
        <dbReference type="EMBL" id="TBN52063.1"/>
    </source>
</evidence>
<dbReference type="OrthoDB" id="9808773at2"/>
<comment type="similarity">
    <text evidence="6">Belongs to the methyltransferase superfamily. RNA methyltransferase RsmG family.</text>
</comment>
<dbReference type="InterPro" id="IPR029063">
    <property type="entry name" value="SAM-dependent_MTases_sf"/>
</dbReference>
<dbReference type="RefSeq" id="WP_089386880.1">
    <property type="nucleotide sequence ID" value="NZ_FZNM01000002.1"/>
</dbReference>
<dbReference type="AlphaFoldDB" id="A0A238VGL5"/>
<accession>A0A238VGL5</accession>
<keyword evidence="3 6" id="KW-0489">Methyltransferase</keyword>
<dbReference type="PANTHER" id="PTHR31760:SF0">
    <property type="entry name" value="S-ADENOSYL-L-METHIONINE-DEPENDENT METHYLTRANSFERASES SUPERFAMILY PROTEIN"/>
    <property type="match status" value="1"/>
</dbReference>
<comment type="catalytic activity">
    <reaction evidence="6">
        <text>guanosine(527) in 16S rRNA + S-adenosyl-L-methionine = N(7)-methylguanosine(527) in 16S rRNA + S-adenosyl-L-homocysteine</text>
        <dbReference type="Rhea" id="RHEA:42732"/>
        <dbReference type="Rhea" id="RHEA-COMP:10209"/>
        <dbReference type="Rhea" id="RHEA-COMP:10210"/>
        <dbReference type="ChEBI" id="CHEBI:57856"/>
        <dbReference type="ChEBI" id="CHEBI:59789"/>
        <dbReference type="ChEBI" id="CHEBI:74269"/>
        <dbReference type="ChEBI" id="CHEBI:74480"/>
        <dbReference type="EC" id="2.1.1.170"/>
    </reaction>
</comment>
<dbReference type="GO" id="GO:0005829">
    <property type="term" value="C:cytosol"/>
    <property type="evidence" value="ECO:0007669"/>
    <property type="project" value="TreeGrafter"/>
</dbReference>
<evidence type="ECO:0000256" key="5">
    <source>
        <dbReference type="ARBA" id="ARBA00022691"/>
    </source>
</evidence>
<reference evidence="8 9" key="2">
    <citation type="submission" date="2019-02" db="EMBL/GenBank/DDBJ databases">
        <authorList>
            <person name="Zhang G."/>
        </authorList>
    </citation>
    <scope>NUCLEOTIDE SEQUENCE [LARGE SCALE GENOMIC DNA]</scope>
    <source>
        <strain evidence="8 9">CMB17</strain>
    </source>
</reference>
<dbReference type="SUPFAM" id="SSF53335">
    <property type="entry name" value="S-adenosyl-L-methionine-dependent methyltransferases"/>
    <property type="match status" value="1"/>
</dbReference>
<dbReference type="GO" id="GO:0070043">
    <property type="term" value="F:rRNA (guanine-N7-)-methyltransferase activity"/>
    <property type="evidence" value="ECO:0007669"/>
    <property type="project" value="UniProtKB-UniRule"/>
</dbReference>
<evidence type="ECO:0000256" key="3">
    <source>
        <dbReference type="ARBA" id="ARBA00022603"/>
    </source>
</evidence>
<dbReference type="PANTHER" id="PTHR31760">
    <property type="entry name" value="S-ADENOSYL-L-METHIONINE-DEPENDENT METHYLTRANSFERASES SUPERFAMILY PROTEIN"/>
    <property type="match status" value="1"/>
</dbReference>
<dbReference type="Proteomes" id="UP000198409">
    <property type="component" value="Unassembled WGS sequence"/>
</dbReference>
<feature type="binding site" evidence="6">
    <location>
        <begin position="115"/>
        <end position="116"/>
    </location>
    <ligand>
        <name>S-adenosyl-L-methionine</name>
        <dbReference type="ChEBI" id="CHEBI:59789"/>
    </ligand>
</feature>
<evidence type="ECO:0000256" key="6">
    <source>
        <dbReference type="HAMAP-Rule" id="MF_00074"/>
    </source>
</evidence>
<comment type="caution">
    <text evidence="6">Lacks conserved residue(s) required for the propagation of feature annotation.</text>
</comment>
<keyword evidence="9" id="KW-1185">Reference proteome</keyword>
<dbReference type="InterPro" id="IPR003682">
    <property type="entry name" value="rRNA_ssu_MeTfrase_G"/>
</dbReference>
<dbReference type="EC" id="2.1.1.170" evidence="6"/>
<sequence>MIVSRETSDRLELYGQLLTRWNERINLVSSATIADLQTRHIGDCLQLVELNDAKIGTWVDFGSGGGLPGMVLAIAMADTDMQFLLVESDRRKSAFLQTVVRETGLKRCTVIADRIENLPPLNAYRASARALAPLSQLVAYLHLHMAPTGKAYLMKGRRWQSEVKDAEIDWRFDYASHSSKTEEGAAILEISGVSHGTV</sequence>
<dbReference type="Pfam" id="PF02527">
    <property type="entry name" value="GidB"/>
    <property type="match status" value="1"/>
</dbReference>
<evidence type="ECO:0000256" key="2">
    <source>
        <dbReference type="ARBA" id="ARBA00022552"/>
    </source>
</evidence>